<keyword evidence="2 5" id="KW-0812">Transmembrane</keyword>
<dbReference type="AlphaFoldDB" id="A0A9W4I5Z7"/>
<evidence type="ECO:0000313" key="7">
    <source>
        <dbReference type="EMBL" id="CAG8224719.1"/>
    </source>
</evidence>
<comment type="subcellular location">
    <subcellularLocation>
        <location evidence="1">Membrane</location>
        <topology evidence="1">Multi-pass membrane protein</topology>
    </subcellularLocation>
</comment>
<gene>
    <name evidence="7" type="ORF">PSALAMII_LOCUS164</name>
</gene>
<feature type="transmembrane region" description="Helical" evidence="5">
    <location>
        <begin position="6"/>
        <end position="26"/>
    </location>
</feature>
<keyword evidence="3 5" id="KW-1133">Transmembrane helix</keyword>
<organism evidence="7 8">
    <name type="scientific">Penicillium salamii</name>
    <dbReference type="NCBI Taxonomy" id="1612424"/>
    <lineage>
        <taxon>Eukaryota</taxon>
        <taxon>Fungi</taxon>
        <taxon>Dikarya</taxon>
        <taxon>Ascomycota</taxon>
        <taxon>Pezizomycotina</taxon>
        <taxon>Eurotiomycetes</taxon>
        <taxon>Eurotiomycetidae</taxon>
        <taxon>Eurotiales</taxon>
        <taxon>Aspergillaceae</taxon>
        <taxon>Penicillium</taxon>
    </lineage>
</organism>
<comment type="caution">
    <text evidence="7">The sequence shown here is derived from an EMBL/GenBank/DDBJ whole genome shotgun (WGS) entry which is preliminary data.</text>
</comment>
<feature type="transmembrane region" description="Helical" evidence="5">
    <location>
        <begin position="362"/>
        <end position="380"/>
    </location>
</feature>
<dbReference type="Proteomes" id="UP001152646">
    <property type="component" value="Unassembled WGS sequence"/>
</dbReference>
<dbReference type="EMBL" id="CAJVPA010000011">
    <property type="protein sequence ID" value="CAG8224719.1"/>
    <property type="molecule type" value="Genomic_DNA"/>
</dbReference>
<evidence type="ECO:0000256" key="3">
    <source>
        <dbReference type="ARBA" id="ARBA00022989"/>
    </source>
</evidence>
<evidence type="ECO:0000256" key="1">
    <source>
        <dbReference type="ARBA" id="ARBA00004141"/>
    </source>
</evidence>
<accession>A0A9W4I5Z7</accession>
<dbReference type="InterPro" id="IPR032805">
    <property type="entry name" value="Wax_synthase_dom"/>
</dbReference>
<feature type="transmembrane region" description="Helical" evidence="5">
    <location>
        <begin position="295"/>
        <end position="314"/>
    </location>
</feature>
<dbReference type="Pfam" id="PF13813">
    <property type="entry name" value="MBOAT_2"/>
    <property type="match status" value="1"/>
</dbReference>
<feature type="domain" description="Wax synthase" evidence="6">
    <location>
        <begin position="243"/>
        <end position="330"/>
    </location>
</feature>
<feature type="transmembrane region" description="Helical" evidence="5">
    <location>
        <begin position="38"/>
        <end position="57"/>
    </location>
</feature>
<evidence type="ECO:0000256" key="4">
    <source>
        <dbReference type="ARBA" id="ARBA00023136"/>
    </source>
</evidence>
<name>A0A9W4I5Z7_9EURO</name>
<reference evidence="7" key="1">
    <citation type="submission" date="2021-07" db="EMBL/GenBank/DDBJ databases">
        <authorList>
            <person name="Branca A.L. A."/>
        </authorList>
    </citation>
    <scope>NUCLEOTIDE SEQUENCE</scope>
</reference>
<dbReference type="OrthoDB" id="1077582at2759"/>
<evidence type="ECO:0000313" key="8">
    <source>
        <dbReference type="Proteomes" id="UP001152646"/>
    </source>
</evidence>
<feature type="transmembrane region" description="Helical" evidence="5">
    <location>
        <begin position="326"/>
        <end position="350"/>
    </location>
</feature>
<sequence>MSSVHQPIVWILVPITTFFLSVGAFFHLANIPYPRRVFLSPLLYIPAGVSFATSNWWPGDLNSLWGLLLCIWVGHSTSLLFIEDLGVWEDGDYIGRISKLAPHIPGKHHKGLKLWNNPLLLGTSYQIANKSKSATSFPSSLARFTVLRLGKLVTYVGMYLYIKSRIFPAVFMPLRMDEFDPLHQVYFRRLPSQIVPVTLRETLLRCAFVCWWTFSAVAMLDSAHAALSLVSVSLFRIDEPYEWPSIFGSLSQAWSIRRFWSKFWHQIVRRTYTNYGECISRNILRLQPRSVPDKVFVIFMIFFLSGVSHAAVSWQLGDHCGWSLDIWWFCANFFAGLLEVVVTQLFRACVKKLGFKRLDESNWSKVVGFIWVFSFMFWSIPKWQYPKLYCHLSDA</sequence>
<protein>
    <recommendedName>
        <fullName evidence="6">Wax synthase domain-containing protein</fullName>
    </recommendedName>
</protein>
<evidence type="ECO:0000256" key="2">
    <source>
        <dbReference type="ARBA" id="ARBA00022692"/>
    </source>
</evidence>
<evidence type="ECO:0000259" key="6">
    <source>
        <dbReference type="Pfam" id="PF13813"/>
    </source>
</evidence>
<evidence type="ECO:0000256" key="5">
    <source>
        <dbReference type="SAM" id="Phobius"/>
    </source>
</evidence>
<dbReference type="GO" id="GO:0016020">
    <property type="term" value="C:membrane"/>
    <property type="evidence" value="ECO:0007669"/>
    <property type="project" value="UniProtKB-SubCell"/>
</dbReference>
<proteinExistence type="predicted"/>
<keyword evidence="4 5" id="KW-0472">Membrane</keyword>